<keyword evidence="2" id="KW-1185">Reference proteome</keyword>
<dbReference type="EMBL" id="CP026304">
    <property type="protein sequence ID" value="AVZ77442.1"/>
    <property type="molecule type" value="Genomic_DNA"/>
</dbReference>
<evidence type="ECO:0000313" key="2">
    <source>
        <dbReference type="Proteomes" id="UP000244201"/>
    </source>
</evidence>
<dbReference type="AlphaFoldDB" id="A0A2R4TE79"/>
<dbReference type="KEGG" id="slk:SLUN_13980"/>
<reference evidence="1 2" key="1">
    <citation type="submission" date="2018-01" db="EMBL/GenBank/DDBJ databases">
        <title>Complete genome sequence of Streptomyces lunaelactis MM109T, a Ferroverdin A producer isolated from cave moonmilk deposits.</title>
        <authorList>
            <person name="Naome A."/>
            <person name="Martinet L."/>
            <person name="Maciejewska M."/>
            <person name="Anderssen S."/>
            <person name="Adam D."/>
            <person name="Tenconi E."/>
            <person name="Deflandre B."/>
            <person name="Arguelles-Arias A."/>
            <person name="Calusinska M."/>
            <person name="Copieters W."/>
            <person name="Karim L."/>
            <person name="Hanikenne M."/>
            <person name="Baurain D."/>
            <person name="van Wezel G."/>
            <person name="Smargiasso N."/>
            <person name="de Pauw E."/>
            <person name="Delfosse P."/>
            <person name="Rigali S."/>
        </authorList>
    </citation>
    <scope>NUCLEOTIDE SEQUENCE [LARGE SCALE GENOMIC DNA]</scope>
    <source>
        <strain evidence="1 2">MM109</strain>
    </source>
</reference>
<gene>
    <name evidence="1" type="ORF">SLUN_13980</name>
</gene>
<dbReference type="OrthoDB" id="3637176at2"/>
<name>A0A2R4TE79_9ACTN</name>
<organism evidence="1 2">
    <name type="scientific">Streptomyces lunaelactis</name>
    <dbReference type="NCBI Taxonomy" id="1535768"/>
    <lineage>
        <taxon>Bacteria</taxon>
        <taxon>Bacillati</taxon>
        <taxon>Actinomycetota</taxon>
        <taxon>Actinomycetes</taxon>
        <taxon>Kitasatosporales</taxon>
        <taxon>Streptomycetaceae</taxon>
        <taxon>Streptomyces</taxon>
    </lineage>
</organism>
<protein>
    <submittedName>
        <fullName evidence="1">Uncharacterized protein</fullName>
    </submittedName>
</protein>
<dbReference type="Proteomes" id="UP000244201">
    <property type="component" value="Chromosome"/>
</dbReference>
<evidence type="ECO:0000313" key="1">
    <source>
        <dbReference type="EMBL" id="AVZ77442.1"/>
    </source>
</evidence>
<accession>A0A2R4TE79</accession>
<proteinExistence type="predicted"/>
<sequence>MWHRCRKNELDPIHGLSRRTLYEIVRVEETRNYLWPGAVSESLRRWRSFVHEPNHRLWDPRYPGCTEWLCCGDPIRARENLEGAMRALPRRAGRELRVLVLALDERY</sequence>